<gene>
    <name evidence="1" type="ORF">TCM_024999</name>
</gene>
<keyword evidence="2" id="KW-1185">Reference proteome</keyword>
<dbReference type="InParanoid" id="A0A061F4Y5"/>
<name>A0A061F4Y5_THECC</name>
<dbReference type="HOGENOM" id="CLU_2337791_0_0_1"/>
<dbReference type="Gramene" id="EOY09584">
    <property type="protein sequence ID" value="EOY09584"/>
    <property type="gene ID" value="TCM_024999"/>
</dbReference>
<protein>
    <submittedName>
        <fullName evidence="1">Uncharacterized protein</fullName>
    </submittedName>
</protein>
<evidence type="ECO:0000313" key="1">
    <source>
        <dbReference type="EMBL" id="EOY09584.1"/>
    </source>
</evidence>
<organism evidence="1 2">
    <name type="scientific">Theobroma cacao</name>
    <name type="common">Cacao</name>
    <name type="synonym">Cocoa</name>
    <dbReference type="NCBI Taxonomy" id="3641"/>
    <lineage>
        <taxon>Eukaryota</taxon>
        <taxon>Viridiplantae</taxon>
        <taxon>Streptophyta</taxon>
        <taxon>Embryophyta</taxon>
        <taxon>Tracheophyta</taxon>
        <taxon>Spermatophyta</taxon>
        <taxon>Magnoliopsida</taxon>
        <taxon>eudicotyledons</taxon>
        <taxon>Gunneridae</taxon>
        <taxon>Pentapetalae</taxon>
        <taxon>rosids</taxon>
        <taxon>malvids</taxon>
        <taxon>Malvales</taxon>
        <taxon>Malvaceae</taxon>
        <taxon>Byttnerioideae</taxon>
        <taxon>Theobroma</taxon>
    </lineage>
</organism>
<dbReference type="STRING" id="3641.A0A061F4Y5"/>
<dbReference type="AlphaFoldDB" id="A0A061F4Y5"/>
<dbReference type="EMBL" id="CM001883">
    <property type="protein sequence ID" value="EOY09584.1"/>
    <property type="molecule type" value="Genomic_DNA"/>
</dbReference>
<proteinExistence type="predicted"/>
<accession>A0A061F4Y5</accession>
<sequence>MSSVCCTSDLDELNGVAEENASSNSNVISSCSNEDIGNEYLKSSLEADHVVHNKDFEDGLQKELVHNAAVGVVLKSTNGVESESVQKTMIRLSSKSTA</sequence>
<dbReference type="Proteomes" id="UP000026915">
    <property type="component" value="Chromosome 5"/>
</dbReference>
<evidence type="ECO:0000313" key="2">
    <source>
        <dbReference type="Proteomes" id="UP000026915"/>
    </source>
</evidence>
<reference evidence="1 2" key="1">
    <citation type="journal article" date="2013" name="Genome Biol.">
        <title>The genome sequence of the most widely cultivated cacao type and its use to identify candidate genes regulating pod color.</title>
        <authorList>
            <person name="Motamayor J.C."/>
            <person name="Mockaitis K."/>
            <person name="Schmutz J."/>
            <person name="Haiminen N."/>
            <person name="Iii D.L."/>
            <person name="Cornejo O."/>
            <person name="Findley S.D."/>
            <person name="Zheng P."/>
            <person name="Utro F."/>
            <person name="Royaert S."/>
            <person name="Saski C."/>
            <person name="Jenkins J."/>
            <person name="Podicheti R."/>
            <person name="Zhao M."/>
            <person name="Scheffler B.E."/>
            <person name="Stack J.C."/>
            <person name="Feltus F.A."/>
            <person name="Mustiga G.M."/>
            <person name="Amores F."/>
            <person name="Phillips W."/>
            <person name="Marelli J.P."/>
            <person name="May G.D."/>
            <person name="Shapiro H."/>
            <person name="Ma J."/>
            <person name="Bustamante C.D."/>
            <person name="Schnell R.J."/>
            <person name="Main D."/>
            <person name="Gilbert D."/>
            <person name="Parida L."/>
            <person name="Kuhn D.N."/>
        </authorList>
    </citation>
    <scope>NUCLEOTIDE SEQUENCE [LARGE SCALE GENOMIC DNA]</scope>
    <source>
        <strain evidence="2">cv. Matina 1-6</strain>
    </source>
</reference>